<organism evidence="3 4">
    <name type="scientific">Cellulomonas marina</name>
    <dbReference type="NCBI Taxonomy" id="988821"/>
    <lineage>
        <taxon>Bacteria</taxon>
        <taxon>Bacillati</taxon>
        <taxon>Actinomycetota</taxon>
        <taxon>Actinomycetes</taxon>
        <taxon>Micrococcales</taxon>
        <taxon>Cellulomonadaceae</taxon>
        <taxon>Cellulomonas</taxon>
    </lineage>
</organism>
<dbReference type="InterPro" id="IPR041657">
    <property type="entry name" value="HTH_17"/>
</dbReference>
<dbReference type="RefSeq" id="WP_090034850.1">
    <property type="nucleotide sequence ID" value="NZ_BONM01000014.1"/>
</dbReference>
<keyword evidence="4" id="KW-1185">Reference proteome</keyword>
<gene>
    <name evidence="3" type="ORF">SAMN05421867_12112</name>
</gene>
<name>A0A1I1AUB4_9CELL</name>
<accession>A0A1I1AUB4</accession>
<dbReference type="EMBL" id="FOKA01000021">
    <property type="protein sequence ID" value="SFB39920.1"/>
    <property type="molecule type" value="Genomic_DNA"/>
</dbReference>
<proteinExistence type="predicted"/>
<evidence type="ECO:0000256" key="1">
    <source>
        <dbReference type="SAM" id="MobiDB-lite"/>
    </source>
</evidence>
<reference evidence="3 4" key="1">
    <citation type="submission" date="2016-10" db="EMBL/GenBank/DDBJ databases">
        <authorList>
            <person name="de Groot N.N."/>
        </authorList>
    </citation>
    <scope>NUCLEOTIDE SEQUENCE [LARGE SCALE GENOMIC DNA]</scope>
    <source>
        <strain evidence="3 4">CGMCC 4.6945</strain>
    </source>
</reference>
<feature type="domain" description="Helix-turn-helix" evidence="2">
    <location>
        <begin position="103"/>
        <end position="153"/>
    </location>
</feature>
<evidence type="ECO:0000313" key="4">
    <source>
        <dbReference type="Proteomes" id="UP000199012"/>
    </source>
</evidence>
<evidence type="ECO:0000259" key="2">
    <source>
        <dbReference type="Pfam" id="PF12728"/>
    </source>
</evidence>
<protein>
    <recommendedName>
        <fullName evidence="2">Helix-turn-helix domain-containing protein</fullName>
    </recommendedName>
</protein>
<evidence type="ECO:0000313" key="3">
    <source>
        <dbReference type="EMBL" id="SFB39920.1"/>
    </source>
</evidence>
<sequence length="174" mass="18110">MTRYTATLEWSPPAHGGRPLEQVVHELAEHGAHAATAVDGRAGLALTVEAEDIRAAAAIAVDLATAALGNAGAAPPQLTGLSVSASAAGGTPELSTWVVPDVLRVPDIAKAAGVSRQRVQQWVHERDDFPAALITTSYGALYPRAAVERWLEQPRQAGRRARSATPPSDEGGQA</sequence>
<dbReference type="Pfam" id="PF12728">
    <property type="entry name" value="HTH_17"/>
    <property type="match status" value="1"/>
</dbReference>
<dbReference type="STRING" id="988821.SAMN05421867_12112"/>
<dbReference type="AlphaFoldDB" id="A0A1I1AUB4"/>
<dbReference type="Proteomes" id="UP000199012">
    <property type="component" value="Unassembled WGS sequence"/>
</dbReference>
<feature type="region of interest" description="Disordered" evidence="1">
    <location>
        <begin position="153"/>
        <end position="174"/>
    </location>
</feature>
<dbReference type="OrthoDB" id="3837984at2"/>